<dbReference type="EMBL" id="RCMV01000755">
    <property type="protein sequence ID" value="KAG3213232.1"/>
    <property type="molecule type" value="Genomic_DNA"/>
</dbReference>
<evidence type="ECO:0000256" key="7">
    <source>
        <dbReference type="ARBA" id="ARBA00022980"/>
    </source>
</evidence>
<keyword evidence="8" id="KW-0687">Ribonucleoprotein</keyword>
<keyword evidence="7" id="KW-0689">Ribosomal protein</keyword>
<dbReference type="Pfam" id="PF01599">
    <property type="entry name" value="Ribosomal_S27"/>
    <property type="match status" value="1"/>
</dbReference>
<proteinExistence type="inferred from homology"/>
<dbReference type="InterPro" id="IPR050158">
    <property type="entry name" value="Ubiquitin_ubiquitin-like"/>
</dbReference>
<dbReference type="Gene3D" id="3.10.20.90">
    <property type="entry name" value="Phosphatidylinositol 3-kinase Catalytic Subunit, Chain A, domain 1"/>
    <property type="match status" value="1"/>
</dbReference>
<dbReference type="SUPFAM" id="SSF140860">
    <property type="entry name" value="Pseudo ankyrin repeat-like"/>
    <property type="match status" value="1"/>
</dbReference>
<comment type="caution">
    <text evidence="10">The sequence shown here is derived from an EMBL/GenBank/DDBJ whole genome shotgun (WGS) entry which is preliminary data.</text>
</comment>
<keyword evidence="5" id="KW-1017">Isopeptide bond</keyword>
<dbReference type="PANTHER" id="PTHR10666">
    <property type="entry name" value="UBIQUITIN"/>
    <property type="match status" value="1"/>
</dbReference>
<dbReference type="PROSITE" id="PS00299">
    <property type="entry name" value="UBIQUITIN_1"/>
    <property type="match status" value="1"/>
</dbReference>
<dbReference type="GO" id="GO:1990904">
    <property type="term" value="C:ribonucleoprotein complex"/>
    <property type="evidence" value="ECO:0007669"/>
    <property type="project" value="UniProtKB-KW"/>
</dbReference>
<dbReference type="InterPro" id="IPR002906">
    <property type="entry name" value="Ribosomal_eS31"/>
</dbReference>
<dbReference type="GO" id="GO:0006412">
    <property type="term" value="P:translation"/>
    <property type="evidence" value="ECO:0007669"/>
    <property type="project" value="InterPro"/>
</dbReference>
<dbReference type="SUPFAM" id="SSF57829">
    <property type="entry name" value="Zn-binding ribosomal proteins"/>
    <property type="match status" value="1"/>
</dbReference>
<sequence length="401" mass="45789">VSCLSAEGGSVGFWLGVTTAKRIAAVWREAVEAAVRDIAAVQGNIDIVMWLYERGVDRVHPAPNLSKPFWYIENSTCFHQGCLRCLAEIALREGNIEILDWLNQLGLELRTTIPIRDAVTRGDVKLLQWFYWNRFEILDSDLDLLELAGQNGQLDAARWLSKHGLNITSLNLIEEAARNRKVPLLRWLAEHGPPLNFRTAKYLTMEYRHVDISWWVSESDRALLALEALQKGNRKSFGFGNHLTKMQIFVKTLTGKTITLDVEPSDSIDNVKQKIQDKEGIPPDQQRLIFAGKQLEDGRTLSDYNIQKESTLHLVLRLRGGGKKRKKKQYTKPKKIKHKHRKVKLAVLKYYKVDDNGKIQRLKKECPAPQCGAGVFMATHFDRHYCGKCHVTYQFQGEDSA</sequence>
<dbReference type="PROSITE" id="PS50053">
    <property type="entry name" value="UBIQUITIN_2"/>
    <property type="match status" value="1"/>
</dbReference>
<evidence type="ECO:0000256" key="2">
    <source>
        <dbReference type="ARBA" id="ARBA00008373"/>
    </source>
</evidence>
<accession>A0A8T1HPU0</accession>
<dbReference type="InterPro" id="IPR019956">
    <property type="entry name" value="Ubiquitin_dom"/>
</dbReference>
<organism evidence="10 11">
    <name type="scientific">Phytophthora cactorum</name>
    <dbReference type="NCBI Taxonomy" id="29920"/>
    <lineage>
        <taxon>Eukaryota</taxon>
        <taxon>Sar</taxon>
        <taxon>Stramenopiles</taxon>
        <taxon>Oomycota</taxon>
        <taxon>Peronosporomycetes</taxon>
        <taxon>Peronosporales</taxon>
        <taxon>Peronosporaceae</taxon>
        <taxon>Phytophthora</taxon>
    </lineage>
</organism>
<dbReference type="InterPro" id="IPR000626">
    <property type="entry name" value="Ubiquitin-like_dom"/>
</dbReference>
<comment type="similarity">
    <text evidence="2">In the N-terminal section; belongs to the ubiquitin family.</text>
</comment>
<dbReference type="GO" id="GO:0005840">
    <property type="term" value="C:ribosome"/>
    <property type="evidence" value="ECO:0007669"/>
    <property type="project" value="UniProtKB-KW"/>
</dbReference>
<dbReference type="AlphaFoldDB" id="A0A8T1HPU0"/>
<protein>
    <recommendedName>
        <fullName evidence="9">Ubiquitin-like domain-containing protein</fullName>
    </recommendedName>
</protein>
<evidence type="ECO:0000313" key="11">
    <source>
        <dbReference type="Proteomes" id="UP000760860"/>
    </source>
</evidence>
<evidence type="ECO:0000256" key="4">
    <source>
        <dbReference type="ARBA" id="ARBA00022490"/>
    </source>
</evidence>
<name>A0A8T1HPU0_9STRA</name>
<dbReference type="Gene3D" id="6.20.50.150">
    <property type="match status" value="1"/>
</dbReference>
<dbReference type="GO" id="GO:0005737">
    <property type="term" value="C:cytoplasm"/>
    <property type="evidence" value="ECO:0007669"/>
    <property type="project" value="UniProtKB-SubCell"/>
</dbReference>
<keyword evidence="6" id="KW-0862">Zinc</keyword>
<dbReference type="InterPro" id="IPR019954">
    <property type="entry name" value="Ubiquitin_CS"/>
</dbReference>
<dbReference type="GO" id="GO:0003735">
    <property type="term" value="F:structural constituent of ribosome"/>
    <property type="evidence" value="ECO:0007669"/>
    <property type="project" value="InterPro"/>
</dbReference>
<evidence type="ECO:0000256" key="6">
    <source>
        <dbReference type="ARBA" id="ARBA00022833"/>
    </source>
</evidence>
<evidence type="ECO:0000313" key="10">
    <source>
        <dbReference type="EMBL" id="KAG3213232.1"/>
    </source>
</evidence>
<feature type="domain" description="Ubiquitin-like" evidence="9">
    <location>
        <begin position="246"/>
        <end position="321"/>
    </location>
</feature>
<dbReference type="Pfam" id="PF00240">
    <property type="entry name" value="ubiquitin"/>
    <property type="match status" value="1"/>
</dbReference>
<dbReference type="InterPro" id="IPR011332">
    <property type="entry name" value="Ribosomal_zn-bd"/>
</dbReference>
<dbReference type="SUPFAM" id="SSF54236">
    <property type="entry name" value="Ubiquitin-like"/>
    <property type="match status" value="1"/>
</dbReference>
<evidence type="ECO:0000256" key="3">
    <source>
        <dbReference type="ARBA" id="ARBA00009891"/>
    </source>
</evidence>
<evidence type="ECO:0000256" key="5">
    <source>
        <dbReference type="ARBA" id="ARBA00022499"/>
    </source>
</evidence>
<reference evidence="10" key="1">
    <citation type="submission" date="2018-05" db="EMBL/GenBank/DDBJ databases">
        <title>Effector identification in a new, highly contiguous assembly of the strawberry crown rot pathogen Phytophthora cactorum.</title>
        <authorList>
            <person name="Armitage A.D."/>
            <person name="Nellist C.F."/>
            <person name="Bates H."/>
            <person name="Vickerstaff R.J."/>
            <person name="Harrison R.J."/>
        </authorList>
    </citation>
    <scope>NUCLEOTIDE SEQUENCE</scope>
    <source>
        <strain evidence="10">P421</strain>
    </source>
</reference>
<evidence type="ECO:0000256" key="8">
    <source>
        <dbReference type="ARBA" id="ARBA00023274"/>
    </source>
</evidence>
<keyword evidence="4" id="KW-0963">Cytoplasm</keyword>
<dbReference type="VEuPathDB" id="FungiDB:PC110_g3597"/>
<dbReference type="SMART" id="SM01402">
    <property type="entry name" value="Ribosomal_S27"/>
    <property type="match status" value="1"/>
</dbReference>
<dbReference type="Proteomes" id="UP000760860">
    <property type="component" value="Unassembled WGS sequence"/>
</dbReference>
<dbReference type="PRINTS" id="PR00348">
    <property type="entry name" value="UBIQUITIN"/>
</dbReference>
<gene>
    <name evidence="10" type="ORF">PC129_g15825</name>
</gene>
<dbReference type="SMART" id="SM00213">
    <property type="entry name" value="UBQ"/>
    <property type="match status" value="1"/>
</dbReference>
<evidence type="ECO:0000256" key="1">
    <source>
        <dbReference type="ARBA" id="ARBA00004496"/>
    </source>
</evidence>
<dbReference type="InterPro" id="IPR038582">
    <property type="entry name" value="Ribosomal_eS31_euk-type_sf"/>
</dbReference>
<feature type="non-terminal residue" evidence="10">
    <location>
        <position position="1"/>
    </location>
</feature>
<dbReference type="CDD" id="cd01803">
    <property type="entry name" value="Ubl_ubiquitin"/>
    <property type="match status" value="1"/>
</dbReference>
<comment type="subcellular location">
    <subcellularLocation>
        <location evidence="1">Cytoplasm</location>
    </subcellularLocation>
</comment>
<dbReference type="Gene3D" id="1.25.40.20">
    <property type="entry name" value="Ankyrin repeat-containing domain"/>
    <property type="match status" value="1"/>
</dbReference>
<evidence type="ECO:0000259" key="9">
    <source>
        <dbReference type="PROSITE" id="PS50053"/>
    </source>
</evidence>
<comment type="similarity">
    <text evidence="3">In the C-terminal section; belongs to the eukaryotic ribosomal protein eS31 family.</text>
</comment>
<dbReference type="InterPro" id="IPR029071">
    <property type="entry name" value="Ubiquitin-like_domsf"/>
</dbReference>
<dbReference type="InterPro" id="IPR036770">
    <property type="entry name" value="Ankyrin_rpt-contain_sf"/>
</dbReference>
<dbReference type="FunFam" id="3.10.20.90:FF:000008">
    <property type="entry name" value="Ubiquitin-40S ribosomal protein S27a"/>
    <property type="match status" value="1"/>
</dbReference>